<dbReference type="UniPathway" id="UPA00253">
    <property type="reaction ID" value="UER00332"/>
</dbReference>
<organism evidence="12 13">
    <name type="scientific">Lottiidibacillus patelloidae</name>
    <dbReference type="NCBI Taxonomy" id="2670334"/>
    <lineage>
        <taxon>Bacteria</taxon>
        <taxon>Bacillati</taxon>
        <taxon>Bacillota</taxon>
        <taxon>Bacilli</taxon>
        <taxon>Bacillales</taxon>
        <taxon>Bacillaceae</taxon>
        <taxon>Lottiidibacillus</taxon>
    </lineage>
</organism>
<keyword evidence="6 10" id="KW-0547">Nucleotide-binding</keyword>
<dbReference type="PANTHER" id="PTHR39321">
    <property type="entry name" value="NICOTINATE-NUCLEOTIDE ADENYLYLTRANSFERASE-RELATED"/>
    <property type="match status" value="1"/>
</dbReference>
<dbReference type="SUPFAM" id="SSF52374">
    <property type="entry name" value="Nucleotidylyl transferase"/>
    <property type="match status" value="1"/>
</dbReference>
<reference evidence="13" key="1">
    <citation type="submission" date="2017-08" db="EMBL/GenBank/DDBJ databases">
        <authorList>
            <person name="Huang Z."/>
        </authorList>
    </citation>
    <scope>NUCLEOTIDE SEQUENCE [LARGE SCALE GENOMIC DNA]</scope>
    <source>
        <strain evidence="13">SA5d-4</strain>
    </source>
</reference>
<comment type="catalytic activity">
    <reaction evidence="9 10">
        <text>nicotinate beta-D-ribonucleotide + ATP + H(+) = deamido-NAD(+) + diphosphate</text>
        <dbReference type="Rhea" id="RHEA:22860"/>
        <dbReference type="ChEBI" id="CHEBI:15378"/>
        <dbReference type="ChEBI" id="CHEBI:30616"/>
        <dbReference type="ChEBI" id="CHEBI:33019"/>
        <dbReference type="ChEBI" id="CHEBI:57502"/>
        <dbReference type="ChEBI" id="CHEBI:58437"/>
        <dbReference type="EC" id="2.7.7.18"/>
    </reaction>
</comment>
<dbReference type="NCBIfam" id="TIGR00125">
    <property type="entry name" value="cyt_tran_rel"/>
    <property type="match status" value="1"/>
</dbReference>
<keyword evidence="7 10" id="KW-0067">ATP-binding</keyword>
<comment type="similarity">
    <text evidence="10">Belongs to the NadD family.</text>
</comment>
<evidence type="ECO:0000256" key="3">
    <source>
        <dbReference type="ARBA" id="ARBA00022642"/>
    </source>
</evidence>
<dbReference type="Gene3D" id="3.40.50.620">
    <property type="entry name" value="HUPs"/>
    <property type="match status" value="1"/>
</dbReference>
<dbReference type="EC" id="2.7.7.18" evidence="10"/>
<dbReference type="NCBIfam" id="TIGR00482">
    <property type="entry name" value="nicotinate (nicotinamide) nucleotide adenylyltransferase"/>
    <property type="match status" value="1"/>
</dbReference>
<evidence type="ECO:0000313" key="12">
    <source>
        <dbReference type="EMBL" id="OZM57771.1"/>
    </source>
</evidence>
<keyword evidence="13" id="KW-1185">Reference proteome</keyword>
<evidence type="ECO:0000256" key="7">
    <source>
        <dbReference type="ARBA" id="ARBA00022840"/>
    </source>
</evidence>
<keyword evidence="3 10" id="KW-0662">Pyridine nucleotide biosynthesis</keyword>
<keyword evidence="8 10" id="KW-0520">NAD</keyword>
<dbReference type="RefSeq" id="WP_094922858.1">
    <property type="nucleotide sequence ID" value="NZ_NPIA01000002.1"/>
</dbReference>
<evidence type="ECO:0000256" key="1">
    <source>
        <dbReference type="ARBA" id="ARBA00002324"/>
    </source>
</evidence>
<feature type="domain" description="Cytidyltransferase-like" evidence="11">
    <location>
        <begin position="6"/>
        <end position="162"/>
    </location>
</feature>
<dbReference type="GO" id="GO:0004515">
    <property type="term" value="F:nicotinate-nucleotide adenylyltransferase activity"/>
    <property type="evidence" value="ECO:0007669"/>
    <property type="project" value="UniProtKB-UniRule"/>
</dbReference>
<evidence type="ECO:0000313" key="13">
    <source>
        <dbReference type="Proteomes" id="UP000217083"/>
    </source>
</evidence>
<dbReference type="HAMAP" id="MF_00244">
    <property type="entry name" value="NaMN_adenylyltr"/>
    <property type="match status" value="1"/>
</dbReference>
<dbReference type="NCBIfam" id="NF000841">
    <property type="entry name" value="PRK00071.1-4"/>
    <property type="match status" value="1"/>
</dbReference>
<evidence type="ECO:0000256" key="8">
    <source>
        <dbReference type="ARBA" id="ARBA00023027"/>
    </source>
</evidence>
<name>A0A263BVJ6_9BACI</name>
<reference evidence="12 13" key="2">
    <citation type="submission" date="2017-09" db="EMBL/GenBank/DDBJ databases">
        <title>Bacillus patelloidae sp. nov., isolated from the intestinal tract of a marine limpet.</title>
        <authorList>
            <person name="Liu R."/>
            <person name="Dong C."/>
            <person name="Shao Z."/>
        </authorList>
    </citation>
    <scope>NUCLEOTIDE SEQUENCE [LARGE SCALE GENOMIC DNA]</scope>
    <source>
        <strain evidence="12 13">SA5d-4</strain>
    </source>
</reference>
<evidence type="ECO:0000256" key="6">
    <source>
        <dbReference type="ARBA" id="ARBA00022741"/>
    </source>
</evidence>
<gene>
    <name evidence="10" type="primary">nadD</name>
    <name evidence="12" type="ORF">CIB95_05240</name>
</gene>
<keyword evidence="4 10" id="KW-0808">Transferase</keyword>
<dbReference type="PANTHER" id="PTHR39321:SF3">
    <property type="entry name" value="PHOSPHOPANTETHEINE ADENYLYLTRANSFERASE"/>
    <property type="match status" value="1"/>
</dbReference>
<comment type="caution">
    <text evidence="12">The sequence shown here is derived from an EMBL/GenBank/DDBJ whole genome shotgun (WGS) entry which is preliminary data.</text>
</comment>
<dbReference type="EMBL" id="NPIA01000002">
    <property type="protein sequence ID" value="OZM57771.1"/>
    <property type="molecule type" value="Genomic_DNA"/>
</dbReference>
<dbReference type="InterPro" id="IPR005248">
    <property type="entry name" value="NadD/NMNAT"/>
</dbReference>
<protein>
    <recommendedName>
        <fullName evidence="10">Probable nicotinate-nucleotide adenylyltransferase</fullName>
        <ecNumber evidence="10">2.7.7.18</ecNumber>
    </recommendedName>
    <alternativeName>
        <fullName evidence="10">Deamido-NAD(+) diphosphorylase</fullName>
    </alternativeName>
    <alternativeName>
        <fullName evidence="10">Deamido-NAD(+) pyrophosphorylase</fullName>
    </alternativeName>
    <alternativeName>
        <fullName evidence="10">Nicotinate mononucleotide adenylyltransferase</fullName>
        <shortName evidence="10">NaMN adenylyltransferase</shortName>
    </alternativeName>
</protein>
<evidence type="ECO:0000256" key="5">
    <source>
        <dbReference type="ARBA" id="ARBA00022695"/>
    </source>
</evidence>
<proteinExistence type="inferred from homology"/>
<evidence type="ECO:0000256" key="9">
    <source>
        <dbReference type="ARBA" id="ARBA00048721"/>
    </source>
</evidence>
<dbReference type="Pfam" id="PF01467">
    <property type="entry name" value="CTP_transf_like"/>
    <property type="match status" value="1"/>
</dbReference>
<comment type="pathway">
    <text evidence="2 10">Cofactor biosynthesis; NAD(+) biosynthesis; deamido-NAD(+) from nicotinate D-ribonucleotide: step 1/1.</text>
</comment>
<evidence type="ECO:0000259" key="11">
    <source>
        <dbReference type="Pfam" id="PF01467"/>
    </source>
</evidence>
<evidence type="ECO:0000256" key="2">
    <source>
        <dbReference type="ARBA" id="ARBA00005019"/>
    </source>
</evidence>
<dbReference type="NCBIfam" id="NF000840">
    <property type="entry name" value="PRK00071.1-3"/>
    <property type="match status" value="1"/>
</dbReference>
<sequence length="190" mass="21915">MAKIGILGGTFNPPHIGHLIIAEDVLKKQNLDEVWFMPNSHPPHKTTETSAHDRLKMVQLAIYNHPSFKVCTVELELDGPSFTAKTMKTLRAKYSQHEFYFIIGADSVETLSSWYEIDELLKLVTFIAVKRSGFVINSPYNKHIIQVDTPIVDISSTELRKRIKNEENYTYLTVEAVRHYIKEHRLYGKK</sequence>
<evidence type="ECO:0000256" key="10">
    <source>
        <dbReference type="HAMAP-Rule" id="MF_00244"/>
    </source>
</evidence>
<comment type="function">
    <text evidence="1 10">Catalyzes the reversible adenylation of nicotinate mononucleotide (NaMN) to nicotinic acid adenine dinucleotide (NaAD).</text>
</comment>
<keyword evidence="5 10" id="KW-0548">Nucleotidyltransferase</keyword>
<dbReference type="InterPro" id="IPR014729">
    <property type="entry name" value="Rossmann-like_a/b/a_fold"/>
</dbReference>
<evidence type="ECO:0000256" key="4">
    <source>
        <dbReference type="ARBA" id="ARBA00022679"/>
    </source>
</evidence>
<dbReference type="CDD" id="cd02165">
    <property type="entry name" value="NMNAT"/>
    <property type="match status" value="1"/>
</dbReference>
<dbReference type="GO" id="GO:0005524">
    <property type="term" value="F:ATP binding"/>
    <property type="evidence" value="ECO:0007669"/>
    <property type="project" value="UniProtKB-KW"/>
</dbReference>
<dbReference type="AlphaFoldDB" id="A0A263BVJ6"/>
<dbReference type="GO" id="GO:0009435">
    <property type="term" value="P:NAD+ biosynthetic process"/>
    <property type="evidence" value="ECO:0007669"/>
    <property type="project" value="UniProtKB-UniRule"/>
</dbReference>
<dbReference type="InterPro" id="IPR004821">
    <property type="entry name" value="Cyt_trans-like"/>
</dbReference>
<dbReference type="Proteomes" id="UP000217083">
    <property type="component" value="Unassembled WGS sequence"/>
</dbReference>
<accession>A0A263BVJ6</accession>